<evidence type="ECO:0000256" key="12">
    <source>
        <dbReference type="PROSITE-ProRule" id="PRU00023"/>
    </source>
</evidence>
<evidence type="ECO:0000256" key="8">
    <source>
        <dbReference type="ARBA" id="ARBA00023125"/>
    </source>
</evidence>
<evidence type="ECO:0000259" key="13">
    <source>
        <dbReference type="PROSITE" id="PS51437"/>
    </source>
</evidence>
<dbReference type="SMART" id="SM00248">
    <property type="entry name" value="ANK"/>
    <property type="match status" value="1"/>
</dbReference>
<dbReference type="Pfam" id="PF03859">
    <property type="entry name" value="CG-1"/>
    <property type="match status" value="1"/>
</dbReference>
<dbReference type="GO" id="GO:0006357">
    <property type="term" value="P:regulation of transcription by RNA polymerase II"/>
    <property type="evidence" value="ECO:0007669"/>
    <property type="project" value="TreeGrafter"/>
</dbReference>
<dbReference type="FunFam" id="1.20.5.190:FF:000003">
    <property type="entry name" value="Calmodulin-binding transcription activator 2"/>
    <property type="match status" value="1"/>
</dbReference>
<dbReference type="InterPro" id="IPR002110">
    <property type="entry name" value="Ankyrin_rpt"/>
</dbReference>
<dbReference type="GO" id="GO:0003712">
    <property type="term" value="F:transcription coregulator activity"/>
    <property type="evidence" value="ECO:0007669"/>
    <property type="project" value="TreeGrafter"/>
</dbReference>
<dbReference type="PROSITE" id="PS51437">
    <property type="entry name" value="CG_1"/>
    <property type="match status" value="1"/>
</dbReference>
<keyword evidence="7 12" id="KW-0040">ANK repeat</keyword>
<dbReference type="SUPFAM" id="SSF81296">
    <property type="entry name" value="E set domains"/>
    <property type="match status" value="1"/>
</dbReference>
<evidence type="ECO:0000313" key="14">
    <source>
        <dbReference type="EMBL" id="TKW04006.1"/>
    </source>
</evidence>
<dbReference type="InterPro" id="IPR027417">
    <property type="entry name" value="P-loop_NTPase"/>
</dbReference>
<comment type="subcellular location">
    <subcellularLocation>
        <location evidence="1">Nucleus</location>
    </subcellularLocation>
</comment>
<dbReference type="SUPFAM" id="SSF48403">
    <property type="entry name" value="Ankyrin repeat"/>
    <property type="match status" value="1"/>
</dbReference>
<dbReference type="SMART" id="SM01076">
    <property type="entry name" value="CG-1"/>
    <property type="match status" value="1"/>
</dbReference>
<evidence type="ECO:0000256" key="1">
    <source>
        <dbReference type="ARBA" id="ARBA00004123"/>
    </source>
</evidence>
<keyword evidence="4" id="KW-0106">Calcium</keyword>
<dbReference type="GO" id="GO:0003690">
    <property type="term" value="F:double-stranded DNA binding"/>
    <property type="evidence" value="ECO:0007669"/>
    <property type="project" value="TreeGrafter"/>
</dbReference>
<dbReference type="OMA" id="ESAWACM"/>
<evidence type="ECO:0000256" key="5">
    <source>
        <dbReference type="ARBA" id="ARBA00022860"/>
    </source>
</evidence>
<evidence type="ECO:0000256" key="11">
    <source>
        <dbReference type="ARBA" id="ARBA00023242"/>
    </source>
</evidence>
<dbReference type="Gene3D" id="2.60.40.10">
    <property type="entry name" value="Immunoglobulins"/>
    <property type="match status" value="1"/>
</dbReference>
<feature type="repeat" description="ANK" evidence="12">
    <location>
        <begin position="665"/>
        <end position="697"/>
    </location>
</feature>
<keyword evidence="5" id="KW-0112">Calmodulin-binding</keyword>
<evidence type="ECO:0000256" key="7">
    <source>
        <dbReference type="ARBA" id="ARBA00023043"/>
    </source>
</evidence>
<dbReference type="Pfam" id="PF00612">
    <property type="entry name" value="IQ"/>
    <property type="match status" value="2"/>
</dbReference>
<dbReference type="Gene3D" id="1.20.5.190">
    <property type="match status" value="1"/>
</dbReference>
<comment type="similarity">
    <text evidence="2">Belongs to the CAMTA family.</text>
</comment>
<evidence type="ECO:0000256" key="10">
    <source>
        <dbReference type="ARBA" id="ARBA00023163"/>
    </source>
</evidence>
<reference evidence="14" key="1">
    <citation type="submission" date="2019-03" db="EMBL/GenBank/DDBJ databases">
        <title>WGS assembly of Setaria viridis.</title>
        <authorList>
            <person name="Huang P."/>
            <person name="Jenkins J."/>
            <person name="Grimwood J."/>
            <person name="Barry K."/>
            <person name="Healey A."/>
            <person name="Mamidi S."/>
            <person name="Sreedasyam A."/>
            <person name="Shu S."/>
            <person name="Feldman M."/>
            <person name="Wu J."/>
            <person name="Yu Y."/>
            <person name="Chen C."/>
            <person name="Johnson J."/>
            <person name="Rokhsar D."/>
            <person name="Baxter I."/>
            <person name="Schmutz J."/>
            <person name="Brutnell T."/>
            <person name="Kellogg E."/>
        </authorList>
    </citation>
    <scope>NUCLEOTIDE SEQUENCE [LARGE SCALE GENOMIC DNA]</scope>
</reference>
<evidence type="ECO:0000256" key="6">
    <source>
        <dbReference type="ARBA" id="ARBA00023015"/>
    </source>
</evidence>
<dbReference type="PROSITE" id="PS50096">
    <property type="entry name" value="IQ"/>
    <property type="match status" value="3"/>
</dbReference>
<proteinExistence type="inferred from homology"/>
<dbReference type="GO" id="GO:0005516">
    <property type="term" value="F:calmodulin binding"/>
    <property type="evidence" value="ECO:0007669"/>
    <property type="project" value="UniProtKB-KW"/>
</dbReference>
<dbReference type="InterPro" id="IPR000048">
    <property type="entry name" value="IQ_motif_EF-hand-BS"/>
</dbReference>
<dbReference type="AlphaFoldDB" id="A0A4V6Y812"/>
<organism evidence="14 15">
    <name type="scientific">Setaria viridis</name>
    <name type="common">Green bristlegrass</name>
    <name type="synonym">Setaria italica subsp. viridis</name>
    <dbReference type="NCBI Taxonomy" id="4556"/>
    <lineage>
        <taxon>Eukaryota</taxon>
        <taxon>Viridiplantae</taxon>
        <taxon>Streptophyta</taxon>
        <taxon>Embryophyta</taxon>
        <taxon>Tracheophyta</taxon>
        <taxon>Spermatophyta</taxon>
        <taxon>Magnoliopsida</taxon>
        <taxon>Liliopsida</taxon>
        <taxon>Poales</taxon>
        <taxon>Poaceae</taxon>
        <taxon>PACMAD clade</taxon>
        <taxon>Panicoideae</taxon>
        <taxon>Panicodae</taxon>
        <taxon>Paniceae</taxon>
        <taxon>Cenchrinae</taxon>
        <taxon>Setaria</taxon>
    </lineage>
</organism>
<dbReference type="InterPro" id="IPR002909">
    <property type="entry name" value="IPT_dom"/>
</dbReference>
<keyword evidence="11" id="KW-0539">Nucleus</keyword>
<keyword evidence="15" id="KW-1185">Reference proteome</keyword>
<protein>
    <recommendedName>
        <fullName evidence="13">CG-1 domain-containing protein</fullName>
    </recommendedName>
</protein>
<dbReference type="InterPro" id="IPR013783">
    <property type="entry name" value="Ig-like_fold"/>
</dbReference>
<dbReference type="PROSITE" id="PS50297">
    <property type="entry name" value="ANK_REP_REGION"/>
    <property type="match status" value="1"/>
</dbReference>
<keyword evidence="3" id="KW-0677">Repeat</keyword>
<dbReference type="InterPro" id="IPR014756">
    <property type="entry name" value="Ig_E-set"/>
</dbReference>
<dbReference type="InterPro" id="IPR036770">
    <property type="entry name" value="Ankyrin_rpt-contain_sf"/>
</dbReference>
<evidence type="ECO:0000256" key="4">
    <source>
        <dbReference type="ARBA" id="ARBA00022837"/>
    </source>
</evidence>
<keyword evidence="10" id="KW-0804">Transcription</keyword>
<keyword evidence="9" id="KW-0010">Activator</keyword>
<dbReference type="PROSITE" id="PS50088">
    <property type="entry name" value="ANK_REPEAT"/>
    <property type="match status" value="1"/>
</dbReference>
<dbReference type="PANTHER" id="PTHR23335:SF1">
    <property type="entry name" value="CALMODULIN-BINDING TRANSCRIPTION ACTIVATOR, ISOFORM F"/>
    <property type="match status" value="1"/>
</dbReference>
<dbReference type="SMART" id="SM00015">
    <property type="entry name" value="IQ"/>
    <property type="match status" value="3"/>
</dbReference>
<dbReference type="EMBL" id="CM016558">
    <property type="protein sequence ID" value="TKW04006.1"/>
    <property type="molecule type" value="Genomic_DNA"/>
</dbReference>
<accession>A0A4V6Y812</accession>
<dbReference type="SUPFAM" id="SSF52540">
    <property type="entry name" value="P-loop containing nucleoside triphosphate hydrolases"/>
    <property type="match status" value="1"/>
</dbReference>
<dbReference type="Pfam" id="PF12796">
    <property type="entry name" value="Ank_2"/>
    <property type="match status" value="1"/>
</dbReference>
<gene>
    <name evidence="14" type="ORF">SEVIR_7G080901v2</name>
</gene>
<dbReference type="Pfam" id="PF01833">
    <property type="entry name" value="TIG"/>
    <property type="match status" value="1"/>
</dbReference>
<evidence type="ECO:0000313" key="15">
    <source>
        <dbReference type="Proteomes" id="UP000298652"/>
    </source>
</evidence>
<dbReference type="PANTHER" id="PTHR23335">
    <property type="entry name" value="CALMODULIN-BINDING TRANSCRIPTION ACTIVATOR CAMTA"/>
    <property type="match status" value="1"/>
</dbReference>
<dbReference type="Proteomes" id="UP000298652">
    <property type="component" value="Chromosome 7"/>
</dbReference>
<sequence length="1011" mass="113214">MSQSFDINVLREEARSRWLKPSEVYYILQNHERFPITHEAPKKPLSGSLFLYNRRVNRYFRRDGHTWRRKKDGRTVGEAHERLKVGNVDALSCYYAHGEQNPCFQRRCFWMLEPAYEHIVLVQYREVAEGRYYSSQLSNGPPESFSSLGYPSAIYGNQYLSSTSGTSEGSESHQSYSNLSSITEVSSYSGNKEYNKDGGSLLSIPELGQTCLEQTTEVYRDDNDNSKNKSGLNVALKKIAEQLSLGDDNDDDYIYSNKAQSLGFATNIEAAGDDQLKQIQPEGTQKGLGRNIAPSWEDVLHSSSGLPTPSIYQSDVQYQQNSEYHPPGSLDSSDLRIQLSAAKRFLLGPEASIDSPSSNFMLRNKGNSGTDTLSAHDSRLESSLNPDWRTKAPLMFQSDSQGSEITELLFDHGQFEPYSRADTRLTLGLTKQFNIREISPEWAFSYEITKVIITGEFLCDPSNLCWAVMFGDSEVPVEIVQPGVLRCHTPLHSSGKLRVCITSGNREVCSDFKEFEFRSKPTSSTFSDLTPSSRPLKSSEELLFLAKFSRMLLSENGSSEIPDGDPQSAQFPKLRTNEELWDRLIGELKLGCENPLSMVDQIMEELLKSRLQQWLSVKLKGLNGTASSLSKHEQGIIHLISALGYEWALSSVLSAGVGLNFRDSNGWTALHWAAYFGREKMVAALLAAGASATAVTDPSAQDPVGKTAAFLASERGHTGLAGYLSEVLLTSYLASLTIEESDVSKGSAEVEAERAVESISQRSAQLHGGTEDELSMKDSLAAVRNAAQAAARIQNAFRAFSFRKRQQKTARLRDEYGMTQEDIDELAAASRLYHQAHASSGQFYDKAAVSIQKKYKGWKGRKHFLNMRRNAVKIQAHVRGHQVRKKYRTIVSTVSVLEKVILRWRRKGHGLRGFRAEQQPMVGAVEDDDEEDDDFYDDEAVKVFRRQKVDQAVKEAVSRVLSMVDSTEARMQYRRMLEEFRHATAELGGSHEVTSIFDSDLELLGINNFML</sequence>
<dbReference type="Gene3D" id="1.25.40.20">
    <property type="entry name" value="Ankyrin repeat-containing domain"/>
    <property type="match status" value="1"/>
</dbReference>
<keyword evidence="8" id="KW-0238">DNA-binding</keyword>
<dbReference type="InterPro" id="IPR005559">
    <property type="entry name" value="CG-1_dom"/>
</dbReference>
<evidence type="ECO:0000256" key="9">
    <source>
        <dbReference type="ARBA" id="ARBA00023159"/>
    </source>
</evidence>
<dbReference type="GO" id="GO:0005634">
    <property type="term" value="C:nucleus"/>
    <property type="evidence" value="ECO:0007669"/>
    <property type="project" value="UniProtKB-SubCell"/>
</dbReference>
<feature type="domain" description="CG-1" evidence="13">
    <location>
        <begin position="7"/>
        <end position="133"/>
    </location>
</feature>
<name>A0A4V6Y812_SETVI</name>
<dbReference type="Gramene" id="TKW04006">
    <property type="protein sequence ID" value="TKW04006"/>
    <property type="gene ID" value="SEVIR_7G080901v2"/>
</dbReference>
<evidence type="ECO:0000256" key="3">
    <source>
        <dbReference type="ARBA" id="ARBA00022737"/>
    </source>
</evidence>
<evidence type="ECO:0000256" key="2">
    <source>
        <dbReference type="ARBA" id="ARBA00008267"/>
    </source>
</evidence>
<keyword evidence="6" id="KW-0805">Transcription regulation</keyword>